<dbReference type="GO" id="GO:0000155">
    <property type="term" value="F:phosphorelay sensor kinase activity"/>
    <property type="evidence" value="ECO:0007669"/>
    <property type="project" value="InterPro"/>
</dbReference>
<feature type="domain" description="Histidine kinase" evidence="11">
    <location>
        <begin position="216"/>
        <end position="387"/>
    </location>
</feature>
<dbReference type="Gene3D" id="1.10.287.130">
    <property type="match status" value="1"/>
</dbReference>
<dbReference type="PANTHER" id="PTHR45436:SF14">
    <property type="entry name" value="SENSOR PROTEIN QSEC"/>
    <property type="match status" value="1"/>
</dbReference>
<dbReference type="CDD" id="cd00082">
    <property type="entry name" value="HisKA"/>
    <property type="match status" value="1"/>
</dbReference>
<dbReference type="RefSeq" id="WP_155042346.1">
    <property type="nucleotide sequence ID" value="NZ_WMIG01000034.1"/>
</dbReference>
<keyword evidence="4" id="KW-0597">Phosphoprotein</keyword>
<evidence type="ECO:0000256" key="7">
    <source>
        <dbReference type="ARBA" id="ARBA00022777"/>
    </source>
</evidence>
<comment type="subcellular location">
    <subcellularLocation>
        <location evidence="2">Membrane</location>
        <topology evidence="2">Multi-pass membrane protein</topology>
    </subcellularLocation>
</comment>
<accession>A0A844HRB2</accession>
<organism evidence="12 13">
    <name type="scientific">Paracoccus litorisediminis</name>
    <dbReference type="NCBI Taxonomy" id="2006130"/>
    <lineage>
        <taxon>Bacteria</taxon>
        <taxon>Pseudomonadati</taxon>
        <taxon>Pseudomonadota</taxon>
        <taxon>Alphaproteobacteria</taxon>
        <taxon>Rhodobacterales</taxon>
        <taxon>Paracoccaceae</taxon>
        <taxon>Paracoccus</taxon>
    </lineage>
</organism>
<dbReference type="InterPro" id="IPR003661">
    <property type="entry name" value="HisK_dim/P_dom"/>
</dbReference>
<dbReference type="SMART" id="SM00388">
    <property type="entry name" value="HisKA"/>
    <property type="match status" value="1"/>
</dbReference>
<keyword evidence="9" id="KW-0902">Two-component regulatory system</keyword>
<keyword evidence="8" id="KW-0067">ATP-binding</keyword>
<evidence type="ECO:0000256" key="2">
    <source>
        <dbReference type="ARBA" id="ARBA00004141"/>
    </source>
</evidence>
<keyword evidence="7" id="KW-0418">Kinase</keyword>
<dbReference type="SUPFAM" id="SSF55874">
    <property type="entry name" value="ATPase domain of HSP90 chaperone/DNA topoisomerase II/histidine kinase"/>
    <property type="match status" value="1"/>
</dbReference>
<dbReference type="InterPro" id="IPR036097">
    <property type="entry name" value="HisK_dim/P_sf"/>
</dbReference>
<dbReference type="SUPFAM" id="SSF47384">
    <property type="entry name" value="Homodimeric domain of signal transducing histidine kinase"/>
    <property type="match status" value="1"/>
</dbReference>
<evidence type="ECO:0000256" key="10">
    <source>
        <dbReference type="SAM" id="Phobius"/>
    </source>
</evidence>
<evidence type="ECO:0000313" key="12">
    <source>
        <dbReference type="EMBL" id="MTH62400.1"/>
    </source>
</evidence>
<evidence type="ECO:0000256" key="8">
    <source>
        <dbReference type="ARBA" id="ARBA00022840"/>
    </source>
</evidence>
<evidence type="ECO:0000256" key="9">
    <source>
        <dbReference type="ARBA" id="ARBA00023012"/>
    </source>
</evidence>
<dbReference type="EC" id="2.7.13.3" evidence="3"/>
<reference evidence="12 13" key="1">
    <citation type="submission" date="2019-11" db="EMBL/GenBank/DDBJ databases">
        <authorList>
            <person name="Dong K."/>
        </authorList>
    </citation>
    <scope>NUCLEOTIDE SEQUENCE [LARGE SCALE GENOMIC DNA]</scope>
    <source>
        <strain evidence="12 13">NBRC 112902</strain>
    </source>
</reference>
<dbReference type="InterPro" id="IPR005467">
    <property type="entry name" value="His_kinase_dom"/>
</dbReference>
<dbReference type="Proteomes" id="UP000449846">
    <property type="component" value="Unassembled WGS sequence"/>
</dbReference>
<keyword evidence="13" id="KW-1185">Reference proteome</keyword>
<evidence type="ECO:0000259" key="11">
    <source>
        <dbReference type="PROSITE" id="PS50109"/>
    </source>
</evidence>
<keyword evidence="5" id="KW-0808">Transferase</keyword>
<keyword evidence="10" id="KW-0472">Membrane</keyword>
<protein>
    <recommendedName>
        <fullName evidence="3">histidine kinase</fullName>
        <ecNumber evidence="3">2.7.13.3</ecNumber>
    </recommendedName>
</protein>
<dbReference type="InterPro" id="IPR036890">
    <property type="entry name" value="HATPase_C_sf"/>
</dbReference>
<name>A0A844HRB2_9RHOB</name>
<proteinExistence type="predicted"/>
<evidence type="ECO:0000256" key="3">
    <source>
        <dbReference type="ARBA" id="ARBA00012438"/>
    </source>
</evidence>
<dbReference type="AlphaFoldDB" id="A0A844HRB2"/>
<feature type="transmembrane region" description="Helical" evidence="10">
    <location>
        <begin position="12"/>
        <end position="35"/>
    </location>
</feature>
<evidence type="ECO:0000256" key="1">
    <source>
        <dbReference type="ARBA" id="ARBA00000085"/>
    </source>
</evidence>
<dbReference type="GO" id="GO:0005886">
    <property type="term" value="C:plasma membrane"/>
    <property type="evidence" value="ECO:0007669"/>
    <property type="project" value="TreeGrafter"/>
</dbReference>
<dbReference type="Pfam" id="PF00512">
    <property type="entry name" value="HisKA"/>
    <property type="match status" value="1"/>
</dbReference>
<dbReference type="GO" id="GO:0005524">
    <property type="term" value="F:ATP binding"/>
    <property type="evidence" value="ECO:0007669"/>
    <property type="project" value="UniProtKB-KW"/>
</dbReference>
<comment type="catalytic activity">
    <reaction evidence="1">
        <text>ATP + protein L-histidine = ADP + protein N-phospho-L-histidine.</text>
        <dbReference type="EC" id="2.7.13.3"/>
    </reaction>
</comment>
<dbReference type="PROSITE" id="PS50109">
    <property type="entry name" value="HIS_KIN"/>
    <property type="match status" value="1"/>
</dbReference>
<gene>
    <name evidence="12" type="ORF">GL300_24770</name>
</gene>
<dbReference type="OrthoDB" id="9809766at2"/>
<comment type="caution">
    <text evidence="12">The sequence shown here is derived from an EMBL/GenBank/DDBJ whole genome shotgun (WGS) entry which is preliminary data.</text>
</comment>
<evidence type="ECO:0000256" key="4">
    <source>
        <dbReference type="ARBA" id="ARBA00022553"/>
    </source>
</evidence>
<evidence type="ECO:0000256" key="6">
    <source>
        <dbReference type="ARBA" id="ARBA00022741"/>
    </source>
</evidence>
<dbReference type="PANTHER" id="PTHR45436">
    <property type="entry name" value="SENSOR HISTIDINE KINASE YKOH"/>
    <property type="match status" value="1"/>
</dbReference>
<evidence type="ECO:0000256" key="5">
    <source>
        <dbReference type="ARBA" id="ARBA00022679"/>
    </source>
</evidence>
<keyword evidence="10" id="KW-0812">Transmembrane</keyword>
<evidence type="ECO:0000313" key="13">
    <source>
        <dbReference type="Proteomes" id="UP000449846"/>
    </source>
</evidence>
<dbReference type="InterPro" id="IPR050428">
    <property type="entry name" value="TCS_sensor_his_kinase"/>
</dbReference>
<dbReference type="EMBL" id="WMIG01000034">
    <property type="protein sequence ID" value="MTH62400.1"/>
    <property type="molecule type" value="Genomic_DNA"/>
</dbReference>
<keyword evidence="10" id="KW-1133">Transmembrane helix</keyword>
<keyword evidence="6" id="KW-0547">Nucleotide-binding</keyword>
<sequence>MNRDWSLRSRLTHRLVLGVSLGWLTGLFIAIFVIAHEMTELLDDSLKASAHVASAAFASGQGTERLDLDPDYAIRILRNGAETTPAPWPEQQADGTHQLPGWRIYRLSRDQGALVVEVGQSDEWRRDELLESVEALLVLMLPVLLVVLLTVRRAIAAALGPALRFAAVLKDRPATDLSPFADADLPRELQPIPVALNGYLQRIHNHIESERQFATNAAHELRTPLASASAQAQLIAAGRGDAGAARAMTAALDRLARIIERLLQLSRAEAGIDGHARCDLVRIIRIVIAAEDRTAILFDDGDIERAMIAVHPDAVALLLGNALRNAVEHGTGSVTLTLRPGPILQIRNPVAPGAAYRHETFAKSAGSTGAGLGLTIMRRMAERNGLGFDTRIDGQIATLTLDFSARAVAQAD</sequence>